<dbReference type="RefSeq" id="WP_386097937.1">
    <property type="nucleotide sequence ID" value="NZ_JBHSAT010000004.1"/>
</dbReference>
<dbReference type="InterPro" id="IPR035959">
    <property type="entry name" value="RutC-like_sf"/>
</dbReference>
<dbReference type="Proteomes" id="UP001595812">
    <property type="component" value="Unassembled WGS sequence"/>
</dbReference>
<proteinExistence type="predicted"/>
<dbReference type="Gene3D" id="3.30.1330.40">
    <property type="entry name" value="RutC-like"/>
    <property type="match status" value="1"/>
</dbReference>
<evidence type="ECO:0000313" key="1">
    <source>
        <dbReference type="EMBL" id="MFC3876743.1"/>
    </source>
</evidence>
<comment type="caution">
    <text evidence="1">The sequence shown here is derived from an EMBL/GenBank/DDBJ whole genome shotgun (WGS) entry which is preliminary data.</text>
</comment>
<name>A0ABV8AFL4_9FLAO</name>
<reference evidence="2" key="1">
    <citation type="journal article" date="2019" name="Int. J. Syst. Evol. Microbiol.">
        <title>The Global Catalogue of Microorganisms (GCM) 10K type strain sequencing project: providing services to taxonomists for standard genome sequencing and annotation.</title>
        <authorList>
            <consortium name="The Broad Institute Genomics Platform"/>
            <consortium name="The Broad Institute Genome Sequencing Center for Infectious Disease"/>
            <person name="Wu L."/>
            <person name="Ma J."/>
        </authorList>
    </citation>
    <scope>NUCLEOTIDE SEQUENCE [LARGE SCALE GENOMIC DNA]</scope>
    <source>
        <strain evidence="2">CECT 8979</strain>
    </source>
</reference>
<protein>
    <submittedName>
        <fullName evidence="1">Uncharacterized protein</fullName>
    </submittedName>
</protein>
<keyword evidence="2" id="KW-1185">Reference proteome</keyword>
<dbReference type="EMBL" id="JBHSAT010000004">
    <property type="protein sequence ID" value="MFC3876743.1"/>
    <property type="molecule type" value="Genomic_DNA"/>
</dbReference>
<accession>A0ABV8AFL4</accession>
<gene>
    <name evidence="1" type="ORF">ACFOSX_05810</name>
</gene>
<organism evidence="1 2">
    <name type="scientific">Winogradskyella maritima</name>
    <dbReference type="NCBI Taxonomy" id="1517766"/>
    <lineage>
        <taxon>Bacteria</taxon>
        <taxon>Pseudomonadati</taxon>
        <taxon>Bacteroidota</taxon>
        <taxon>Flavobacteriia</taxon>
        <taxon>Flavobacteriales</taxon>
        <taxon>Flavobacteriaceae</taxon>
        <taxon>Winogradskyella</taxon>
    </lineage>
</organism>
<evidence type="ECO:0000313" key="2">
    <source>
        <dbReference type="Proteomes" id="UP001595812"/>
    </source>
</evidence>
<dbReference type="SUPFAM" id="SSF55298">
    <property type="entry name" value="YjgF-like"/>
    <property type="match status" value="1"/>
</dbReference>
<sequence>MNITKQLNELNLSLPKASAPGGSYKSVNIRGKVAYIAIQFPI</sequence>